<dbReference type="InterPro" id="IPR010530">
    <property type="entry name" value="B12D"/>
</dbReference>
<feature type="compositionally biased region" description="Polar residues" evidence="1">
    <location>
        <begin position="141"/>
        <end position="152"/>
    </location>
</feature>
<dbReference type="EnsemblProtists" id="HpaT805254">
    <property type="protein sequence ID" value="HpaP805254"/>
    <property type="gene ID" value="HpaG805254"/>
</dbReference>
<dbReference type="OMA" id="FWASSRD"/>
<dbReference type="InParanoid" id="M4BG33"/>
<dbReference type="HOGENOM" id="CLU_146359_1_0_1"/>
<protein>
    <submittedName>
        <fullName evidence="3">Uncharacterized protein</fullName>
    </submittedName>
</protein>
<feature type="compositionally biased region" description="Basic and acidic residues" evidence="1">
    <location>
        <begin position="153"/>
        <end position="163"/>
    </location>
</feature>
<sequence length="163" mass="18794">MGDDAMPRDVGMVRPITRYSQTYQLRNYGMKATFARMQKLRRSSAVVEQPKVPVPVPAGPRDKRSFFWASSRDVEIYPLVLCVAVGMTIAVFCGVRNLSFNPDVNLSRDRRETPAWERYEPEEGKTYSRNRHHFANLKPNPVNQFSESATLQERTDEPFSEHL</sequence>
<evidence type="ECO:0000313" key="4">
    <source>
        <dbReference type="Proteomes" id="UP000011713"/>
    </source>
</evidence>
<proteinExistence type="predicted"/>
<dbReference type="eggNOG" id="ENOG502S9JD">
    <property type="taxonomic scope" value="Eukaryota"/>
</dbReference>
<keyword evidence="2" id="KW-0812">Transmembrane</keyword>
<reference evidence="3" key="2">
    <citation type="submission" date="2015-06" db="UniProtKB">
        <authorList>
            <consortium name="EnsemblProtists"/>
        </authorList>
    </citation>
    <scope>IDENTIFICATION</scope>
    <source>
        <strain evidence="3">Emoy2</strain>
    </source>
</reference>
<dbReference type="Proteomes" id="UP000011713">
    <property type="component" value="Unassembled WGS sequence"/>
</dbReference>
<evidence type="ECO:0000313" key="3">
    <source>
        <dbReference type="EnsemblProtists" id="HpaP805254"/>
    </source>
</evidence>
<evidence type="ECO:0000256" key="1">
    <source>
        <dbReference type="SAM" id="MobiDB-lite"/>
    </source>
</evidence>
<evidence type="ECO:0000256" key="2">
    <source>
        <dbReference type="SAM" id="Phobius"/>
    </source>
</evidence>
<dbReference type="Pfam" id="PF06522">
    <property type="entry name" value="B12D"/>
    <property type="match status" value="1"/>
</dbReference>
<keyword evidence="2" id="KW-1133">Transmembrane helix</keyword>
<reference evidence="4" key="1">
    <citation type="journal article" date="2010" name="Science">
        <title>Signatures of adaptation to obligate biotrophy in the Hyaloperonospora arabidopsidis genome.</title>
        <authorList>
            <person name="Baxter L."/>
            <person name="Tripathy S."/>
            <person name="Ishaque N."/>
            <person name="Boot N."/>
            <person name="Cabral A."/>
            <person name="Kemen E."/>
            <person name="Thines M."/>
            <person name="Ah-Fong A."/>
            <person name="Anderson R."/>
            <person name="Badejoko W."/>
            <person name="Bittner-Eddy P."/>
            <person name="Boore J.L."/>
            <person name="Chibucos M.C."/>
            <person name="Coates M."/>
            <person name="Dehal P."/>
            <person name="Delehaunty K."/>
            <person name="Dong S."/>
            <person name="Downton P."/>
            <person name="Dumas B."/>
            <person name="Fabro G."/>
            <person name="Fronick C."/>
            <person name="Fuerstenberg S.I."/>
            <person name="Fulton L."/>
            <person name="Gaulin E."/>
            <person name="Govers F."/>
            <person name="Hughes L."/>
            <person name="Humphray S."/>
            <person name="Jiang R.H."/>
            <person name="Judelson H."/>
            <person name="Kamoun S."/>
            <person name="Kyung K."/>
            <person name="Meijer H."/>
            <person name="Minx P."/>
            <person name="Morris P."/>
            <person name="Nelson J."/>
            <person name="Phuntumart V."/>
            <person name="Qutob D."/>
            <person name="Rehmany A."/>
            <person name="Rougon-Cardoso A."/>
            <person name="Ryden P."/>
            <person name="Torto-Alalibo T."/>
            <person name="Studholme D."/>
            <person name="Wang Y."/>
            <person name="Win J."/>
            <person name="Wood J."/>
            <person name="Clifton S.W."/>
            <person name="Rogers J."/>
            <person name="Van den Ackerveken G."/>
            <person name="Jones J.D."/>
            <person name="McDowell J.M."/>
            <person name="Beynon J."/>
            <person name="Tyler B.M."/>
        </authorList>
    </citation>
    <scope>NUCLEOTIDE SEQUENCE [LARGE SCALE GENOMIC DNA]</scope>
    <source>
        <strain evidence="4">Emoy2</strain>
    </source>
</reference>
<dbReference type="AlphaFoldDB" id="M4BG33"/>
<accession>M4BG33</accession>
<keyword evidence="4" id="KW-1185">Reference proteome</keyword>
<feature type="region of interest" description="Disordered" evidence="1">
    <location>
        <begin position="135"/>
        <end position="163"/>
    </location>
</feature>
<dbReference type="EMBL" id="JH598219">
    <property type="status" value="NOT_ANNOTATED_CDS"/>
    <property type="molecule type" value="Genomic_DNA"/>
</dbReference>
<name>M4BG33_HYAAE</name>
<dbReference type="PANTHER" id="PTHR33417">
    <property type="entry name" value="G-BOX BINDING PROTEIN"/>
    <property type="match status" value="1"/>
</dbReference>
<organism evidence="3 4">
    <name type="scientific">Hyaloperonospora arabidopsidis (strain Emoy2)</name>
    <name type="common">Downy mildew agent</name>
    <name type="synonym">Peronospora arabidopsidis</name>
    <dbReference type="NCBI Taxonomy" id="559515"/>
    <lineage>
        <taxon>Eukaryota</taxon>
        <taxon>Sar</taxon>
        <taxon>Stramenopiles</taxon>
        <taxon>Oomycota</taxon>
        <taxon>Peronosporomycetes</taxon>
        <taxon>Peronosporales</taxon>
        <taxon>Peronosporaceae</taxon>
        <taxon>Hyaloperonospora</taxon>
    </lineage>
</organism>
<dbReference type="VEuPathDB" id="FungiDB:HpaG805254"/>
<keyword evidence="2" id="KW-0472">Membrane</keyword>
<feature type="transmembrane region" description="Helical" evidence="2">
    <location>
        <begin position="76"/>
        <end position="98"/>
    </location>
</feature>